<name>A0ABR2NMD7_9ROSI</name>
<evidence type="ECO:0000313" key="2">
    <source>
        <dbReference type="EMBL" id="KAK8977160.1"/>
    </source>
</evidence>
<keyword evidence="1" id="KW-1133">Transmembrane helix</keyword>
<accession>A0ABR2NMD7</accession>
<comment type="caution">
    <text evidence="2">The sequence shown here is derived from an EMBL/GenBank/DDBJ whole genome shotgun (WGS) entry which is preliminary data.</text>
</comment>
<keyword evidence="1" id="KW-0812">Transmembrane</keyword>
<proteinExistence type="predicted"/>
<dbReference type="Proteomes" id="UP001396334">
    <property type="component" value="Unassembled WGS sequence"/>
</dbReference>
<reference evidence="2 3" key="1">
    <citation type="journal article" date="2024" name="G3 (Bethesda)">
        <title>Genome assembly of Hibiscus sabdariffa L. provides insights into metabolisms of medicinal natural products.</title>
        <authorList>
            <person name="Kim T."/>
        </authorList>
    </citation>
    <scope>NUCLEOTIDE SEQUENCE [LARGE SCALE GENOMIC DNA]</scope>
    <source>
        <strain evidence="2">TK-2024</strain>
        <tissue evidence="2">Old leaves</tissue>
    </source>
</reference>
<keyword evidence="3" id="KW-1185">Reference proteome</keyword>
<dbReference type="EMBL" id="JBBPBN010000124">
    <property type="protein sequence ID" value="KAK8977160.1"/>
    <property type="molecule type" value="Genomic_DNA"/>
</dbReference>
<organism evidence="2 3">
    <name type="scientific">Hibiscus sabdariffa</name>
    <name type="common">roselle</name>
    <dbReference type="NCBI Taxonomy" id="183260"/>
    <lineage>
        <taxon>Eukaryota</taxon>
        <taxon>Viridiplantae</taxon>
        <taxon>Streptophyta</taxon>
        <taxon>Embryophyta</taxon>
        <taxon>Tracheophyta</taxon>
        <taxon>Spermatophyta</taxon>
        <taxon>Magnoliopsida</taxon>
        <taxon>eudicotyledons</taxon>
        <taxon>Gunneridae</taxon>
        <taxon>Pentapetalae</taxon>
        <taxon>rosids</taxon>
        <taxon>malvids</taxon>
        <taxon>Malvales</taxon>
        <taxon>Malvaceae</taxon>
        <taxon>Malvoideae</taxon>
        <taxon>Hibiscus</taxon>
    </lineage>
</organism>
<protein>
    <recommendedName>
        <fullName evidence="4">Secreted protein</fullName>
    </recommendedName>
</protein>
<sequence>MVAVAVAATTALLICRHGDIIGHVTIKHTGGACKNLLYDGLRLSVHLFCWVSLAKPHCSTSSPNDSFSSFLPFLIPCWLAGWLAVIHVTAVLLGSTKTELFRKAIALSACSSWNKQMMISKN</sequence>
<keyword evidence="1" id="KW-0472">Membrane</keyword>
<evidence type="ECO:0000256" key="1">
    <source>
        <dbReference type="SAM" id="Phobius"/>
    </source>
</evidence>
<feature type="transmembrane region" description="Helical" evidence="1">
    <location>
        <begin position="70"/>
        <end position="93"/>
    </location>
</feature>
<evidence type="ECO:0008006" key="4">
    <source>
        <dbReference type="Google" id="ProtNLM"/>
    </source>
</evidence>
<evidence type="ECO:0000313" key="3">
    <source>
        <dbReference type="Proteomes" id="UP001396334"/>
    </source>
</evidence>
<gene>
    <name evidence="2" type="ORF">V6N11_021248</name>
</gene>